<dbReference type="Proteomes" id="UP000014074">
    <property type="component" value="Unassembled WGS sequence"/>
</dbReference>
<dbReference type="KEGG" id="tmn:UCRPA7_6268"/>
<dbReference type="RefSeq" id="XP_007916998.1">
    <property type="nucleotide sequence ID" value="XM_007918807.1"/>
</dbReference>
<evidence type="ECO:0000313" key="3">
    <source>
        <dbReference type="Proteomes" id="UP000014074"/>
    </source>
</evidence>
<reference evidence="3" key="1">
    <citation type="journal article" date="2013" name="Genome Announc.">
        <title>Draft genome sequence of the ascomycete Phaeoacremonium aleophilum strain UCR-PA7, a causal agent of the esca disease complex in grapevines.</title>
        <authorList>
            <person name="Blanco-Ulate B."/>
            <person name="Rolshausen P."/>
            <person name="Cantu D."/>
        </authorList>
    </citation>
    <scope>NUCLEOTIDE SEQUENCE [LARGE SCALE GENOMIC DNA]</scope>
    <source>
        <strain evidence="3">UCR-PA7</strain>
    </source>
</reference>
<dbReference type="eggNOG" id="ENOG502TEVH">
    <property type="taxonomic scope" value="Eukaryota"/>
</dbReference>
<evidence type="ECO:0000313" key="2">
    <source>
        <dbReference type="EMBL" id="EON98210.1"/>
    </source>
</evidence>
<dbReference type="OrthoDB" id="5201136at2759"/>
<dbReference type="AlphaFoldDB" id="R8BFY6"/>
<gene>
    <name evidence="2" type="ORF">UCRPA7_6268</name>
</gene>
<dbReference type="EMBL" id="KB933225">
    <property type="protein sequence ID" value="EON98210.1"/>
    <property type="molecule type" value="Genomic_DNA"/>
</dbReference>
<dbReference type="HOGENOM" id="CLU_1058400_0_0_1"/>
<dbReference type="GeneID" id="19326906"/>
<sequence>MTPQLKGPEDYSSNPSTIRARRRKDKLQGGAKVLDHAKMADYKALIDARKAVQKKDEYKKATKPMQEQMLTEAMASTMEKRFMANNGPMPPAPHQAYPVSSSPSLFVNHPMTTMSAPFHTIPNPPPPAAHFPRTSTATADGNMPGGGDVDSIRSILENLVPAVRNVTRHVDNLHTQVGQLRQELCAHTNRAGETDTKVVQAENDVQVLTSETVPQLWEALSKLETAVSGIETKVGQGSDAEMTKMRGVMRGFQDALNSAGGYN</sequence>
<organism evidence="2 3">
    <name type="scientific">Phaeoacremonium minimum (strain UCR-PA7)</name>
    <name type="common">Esca disease fungus</name>
    <name type="synonym">Togninia minima</name>
    <dbReference type="NCBI Taxonomy" id="1286976"/>
    <lineage>
        <taxon>Eukaryota</taxon>
        <taxon>Fungi</taxon>
        <taxon>Dikarya</taxon>
        <taxon>Ascomycota</taxon>
        <taxon>Pezizomycotina</taxon>
        <taxon>Sordariomycetes</taxon>
        <taxon>Sordariomycetidae</taxon>
        <taxon>Togniniales</taxon>
        <taxon>Togniniaceae</taxon>
        <taxon>Phaeoacremonium</taxon>
    </lineage>
</organism>
<feature type="region of interest" description="Disordered" evidence="1">
    <location>
        <begin position="1"/>
        <end position="30"/>
    </location>
</feature>
<protein>
    <submittedName>
        <fullName evidence="2">Uncharacterized protein</fullName>
    </submittedName>
</protein>
<keyword evidence="3" id="KW-1185">Reference proteome</keyword>
<evidence type="ECO:0000256" key="1">
    <source>
        <dbReference type="SAM" id="MobiDB-lite"/>
    </source>
</evidence>
<name>R8BFY6_PHAM7</name>
<proteinExistence type="predicted"/>
<accession>R8BFY6</accession>